<comment type="similarity">
    <text evidence="1">Belongs to the RelE toxin family.</text>
</comment>
<evidence type="ECO:0000256" key="1">
    <source>
        <dbReference type="ARBA" id="ARBA00006226"/>
    </source>
</evidence>
<reference evidence="3" key="2">
    <citation type="submission" date="2023-02" db="EMBL/GenBank/DDBJ databases">
        <authorList>
            <person name="Concha-Toloza M."/>
            <person name="Lopez-Cantillo M."/>
            <person name="Molina-Mora J."/>
            <person name="Collado L."/>
        </authorList>
    </citation>
    <scope>NUCLEOTIDE SEQUENCE</scope>
    <source>
        <strain evidence="3">FR1p273A</strain>
    </source>
</reference>
<dbReference type="Gene3D" id="3.30.2310.20">
    <property type="entry name" value="RelE-like"/>
    <property type="match status" value="1"/>
</dbReference>
<comment type="caution">
    <text evidence="3">The sequence shown here is derived from an EMBL/GenBank/DDBJ whole genome shotgun (WGS) entry which is preliminary data.</text>
</comment>
<protein>
    <submittedName>
        <fullName evidence="3">Type II toxin-antitoxin system RelE/ParE family toxin</fullName>
    </submittedName>
</protein>
<evidence type="ECO:0000256" key="2">
    <source>
        <dbReference type="ARBA" id="ARBA00022649"/>
    </source>
</evidence>
<dbReference type="InterPro" id="IPR007712">
    <property type="entry name" value="RelE/ParE_toxin"/>
</dbReference>
<gene>
    <name evidence="3" type="ORF">PT520_04015</name>
</gene>
<dbReference type="InterPro" id="IPR035093">
    <property type="entry name" value="RelE/ParE_toxin_dom_sf"/>
</dbReference>
<dbReference type="RefSeq" id="WP_152058151.1">
    <property type="nucleotide sequence ID" value="NZ_CABVRU010000119.1"/>
</dbReference>
<dbReference type="EMBL" id="JAQTJH010000003">
    <property type="protein sequence ID" value="MDK2061687.1"/>
    <property type="molecule type" value="Genomic_DNA"/>
</dbReference>
<name>A0AAW6VM65_9BACT</name>
<dbReference type="PANTHER" id="PTHR35601">
    <property type="entry name" value="TOXIN RELE"/>
    <property type="match status" value="1"/>
</dbReference>
<organism evidence="3 4">
    <name type="scientific">Aliarcobacter butzleri</name>
    <dbReference type="NCBI Taxonomy" id="28197"/>
    <lineage>
        <taxon>Bacteria</taxon>
        <taxon>Pseudomonadati</taxon>
        <taxon>Campylobacterota</taxon>
        <taxon>Epsilonproteobacteria</taxon>
        <taxon>Campylobacterales</taxon>
        <taxon>Arcobacteraceae</taxon>
        <taxon>Aliarcobacter</taxon>
    </lineage>
</organism>
<dbReference type="AlphaFoldDB" id="A0AAW6VM65"/>
<evidence type="ECO:0000313" key="3">
    <source>
        <dbReference type="EMBL" id="MDK2061687.1"/>
    </source>
</evidence>
<accession>A0AAW6VM65</accession>
<dbReference type="Proteomes" id="UP001237843">
    <property type="component" value="Unassembled WGS sequence"/>
</dbReference>
<dbReference type="Pfam" id="PF05016">
    <property type="entry name" value="ParE_toxin"/>
    <property type="match status" value="1"/>
</dbReference>
<dbReference type="SUPFAM" id="SSF143011">
    <property type="entry name" value="RelE-like"/>
    <property type="match status" value="1"/>
</dbReference>
<sequence length="96" mass="11621">MNRYNLEFDKKASKDILALDKSVRNFILDELETFINNFDEDYEKELMKLTKIKALKGEFKGLYRLKLRTYRVIYEKQGNKLIILVLRVSHRKDVYK</sequence>
<reference evidence="3" key="1">
    <citation type="journal article" date="2023" name="Antibiotics">
        <title>Genomic Characterization of Antibiotic-Resistant Campylobacterales Isolated from Chilean Poultry Meat.</title>
        <authorList>
            <person name="Concha-Toloza M."/>
            <person name="Lopez-Cantillo M."/>
            <person name="Molina-Mora J.A."/>
            <person name="Collado L."/>
        </authorList>
    </citation>
    <scope>NUCLEOTIDE SEQUENCE</scope>
    <source>
        <strain evidence="3">FR1p273A</strain>
    </source>
</reference>
<evidence type="ECO:0000313" key="4">
    <source>
        <dbReference type="Proteomes" id="UP001237843"/>
    </source>
</evidence>
<proteinExistence type="inferred from homology"/>
<dbReference type="NCBIfam" id="TIGR02385">
    <property type="entry name" value="RelE_StbE"/>
    <property type="match status" value="1"/>
</dbReference>
<dbReference type="PANTHER" id="PTHR35601:SF1">
    <property type="entry name" value="TOXIN RELE"/>
    <property type="match status" value="1"/>
</dbReference>
<keyword evidence="2" id="KW-1277">Toxin-antitoxin system</keyword>